<evidence type="ECO:0008006" key="3">
    <source>
        <dbReference type="Google" id="ProtNLM"/>
    </source>
</evidence>
<dbReference type="EMBL" id="JARRAG010000001">
    <property type="protein sequence ID" value="MDG3003242.1"/>
    <property type="molecule type" value="Genomic_DNA"/>
</dbReference>
<organism evidence="1 2">
    <name type="scientific">Paludisphaera mucosa</name>
    <dbReference type="NCBI Taxonomy" id="3030827"/>
    <lineage>
        <taxon>Bacteria</taxon>
        <taxon>Pseudomonadati</taxon>
        <taxon>Planctomycetota</taxon>
        <taxon>Planctomycetia</taxon>
        <taxon>Isosphaerales</taxon>
        <taxon>Isosphaeraceae</taxon>
        <taxon>Paludisphaera</taxon>
    </lineage>
</organism>
<reference evidence="1 2" key="1">
    <citation type="submission" date="2023-03" db="EMBL/GenBank/DDBJ databases">
        <title>Paludisphaera mucosa sp. nov. a novel planctomycete from northern fen.</title>
        <authorList>
            <person name="Ivanova A."/>
        </authorList>
    </citation>
    <scope>NUCLEOTIDE SEQUENCE [LARGE SCALE GENOMIC DNA]</scope>
    <source>
        <strain evidence="1 2">Pla2</strain>
    </source>
</reference>
<comment type="caution">
    <text evidence="1">The sequence shown here is derived from an EMBL/GenBank/DDBJ whole genome shotgun (WGS) entry which is preliminary data.</text>
</comment>
<proteinExistence type="predicted"/>
<name>A0ABT6F6U7_9BACT</name>
<dbReference type="Proteomes" id="UP001216907">
    <property type="component" value="Unassembled WGS sequence"/>
</dbReference>
<protein>
    <recommendedName>
        <fullName evidence="3">DUF2190 family protein</fullName>
    </recommendedName>
</protein>
<evidence type="ECO:0000313" key="2">
    <source>
        <dbReference type="Proteomes" id="UP001216907"/>
    </source>
</evidence>
<dbReference type="RefSeq" id="WP_277859596.1">
    <property type="nucleotide sequence ID" value="NZ_JARRAG010000001.1"/>
</dbReference>
<evidence type="ECO:0000313" key="1">
    <source>
        <dbReference type="EMBL" id="MDG3003242.1"/>
    </source>
</evidence>
<gene>
    <name evidence="1" type="ORF">PZE19_05650</name>
</gene>
<accession>A0ABT6F6U7</accession>
<keyword evidence="2" id="KW-1185">Reference proteome</keyword>
<sequence length="149" mass="14922">MFRHNITRVVGIDVAIDPVAAGATDANGKVIDTLGYESIAFAINIGTITSTAVTGLKIQSGALANGSDMADVAGSAVAIADTQSNKVAWSAEVHRPSKRYVRVVVTRATANAVVAGGVAILGRAGYQPAAAGANQAATTPAVPPVLLNA</sequence>